<evidence type="ECO:0000259" key="2">
    <source>
        <dbReference type="SMART" id="SM01000"/>
    </source>
</evidence>
<evidence type="ECO:0000313" key="4">
    <source>
        <dbReference type="Proteomes" id="UP000626109"/>
    </source>
</evidence>
<protein>
    <recommendedName>
        <fullName evidence="2">Activator of Hsp90 ATPase AHSA1-like N-terminal domain-containing protein</fullName>
    </recommendedName>
</protein>
<dbReference type="SUPFAM" id="SSF103111">
    <property type="entry name" value="Activator of Hsp90 ATPase, Aha1"/>
    <property type="match status" value="1"/>
</dbReference>
<feature type="domain" description="Activator of Hsp90 ATPase AHSA1-like N-terminal" evidence="2">
    <location>
        <begin position="58"/>
        <end position="187"/>
    </location>
</feature>
<dbReference type="GO" id="GO:0005829">
    <property type="term" value="C:cytosol"/>
    <property type="evidence" value="ECO:0007669"/>
    <property type="project" value="TreeGrafter"/>
</dbReference>
<organism evidence="3 4">
    <name type="scientific">Polarella glacialis</name>
    <name type="common">Dinoflagellate</name>
    <dbReference type="NCBI Taxonomy" id="89957"/>
    <lineage>
        <taxon>Eukaryota</taxon>
        <taxon>Sar</taxon>
        <taxon>Alveolata</taxon>
        <taxon>Dinophyceae</taxon>
        <taxon>Suessiales</taxon>
        <taxon>Suessiaceae</taxon>
        <taxon>Polarella</taxon>
    </lineage>
</organism>
<sequence>MSDDNNRNGYTYWKREINDAHLLPDNKPQKIDAPPVVEADARTDSVGSSWNVAGTWEEKDMSVAARAELEKILSDESLVLFEGNGNRVCACKATVTGDSQAYHIRGRPRLGFEFKVKLSWKGTFDGENVSGDLDIQELDSSDLDGFELRPTSKGGDASKKAADALKKDARPAIKTAAELLTQRLLSR</sequence>
<dbReference type="AlphaFoldDB" id="A0A813JGR8"/>
<proteinExistence type="inferred from homology"/>
<reference evidence="3" key="1">
    <citation type="submission" date="2021-02" db="EMBL/GenBank/DDBJ databases">
        <authorList>
            <person name="Dougan E. K."/>
            <person name="Rhodes N."/>
            <person name="Thang M."/>
            <person name="Chan C."/>
        </authorList>
    </citation>
    <scope>NUCLEOTIDE SEQUENCE</scope>
</reference>
<dbReference type="Proteomes" id="UP000626109">
    <property type="component" value="Unassembled WGS sequence"/>
</dbReference>
<name>A0A813JGR8_POLGL</name>
<dbReference type="SMART" id="SM01000">
    <property type="entry name" value="Aha1_N"/>
    <property type="match status" value="1"/>
</dbReference>
<dbReference type="InterPro" id="IPR015310">
    <property type="entry name" value="AHSA1-like_N"/>
</dbReference>
<gene>
    <name evidence="3" type="ORF">PGLA2088_LOCUS20492</name>
</gene>
<accession>A0A813JGR8</accession>
<evidence type="ECO:0000313" key="3">
    <source>
        <dbReference type="EMBL" id="CAE8677858.1"/>
    </source>
</evidence>
<comment type="caution">
    <text evidence="3">The sequence shown here is derived from an EMBL/GenBank/DDBJ whole genome shotgun (WGS) entry which is preliminary data.</text>
</comment>
<dbReference type="GO" id="GO:0006457">
    <property type="term" value="P:protein folding"/>
    <property type="evidence" value="ECO:0007669"/>
    <property type="project" value="TreeGrafter"/>
</dbReference>
<dbReference type="EMBL" id="CAJNNW010025634">
    <property type="protein sequence ID" value="CAE8677858.1"/>
    <property type="molecule type" value="Genomic_DNA"/>
</dbReference>
<dbReference type="Gene3D" id="3.15.10.20">
    <property type="entry name" value="Activator of Hsp90 ATPase Aha1, N-terminal domain"/>
    <property type="match status" value="1"/>
</dbReference>
<dbReference type="PANTHER" id="PTHR13009:SF22">
    <property type="entry name" value="LD43819P"/>
    <property type="match status" value="1"/>
</dbReference>
<dbReference type="Pfam" id="PF09229">
    <property type="entry name" value="Aha1_N"/>
    <property type="match status" value="1"/>
</dbReference>
<dbReference type="GO" id="GO:0001671">
    <property type="term" value="F:ATPase activator activity"/>
    <property type="evidence" value="ECO:0007669"/>
    <property type="project" value="InterPro"/>
</dbReference>
<evidence type="ECO:0000256" key="1">
    <source>
        <dbReference type="ARBA" id="ARBA00006817"/>
    </source>
</evidence>
<dbReference type="PANTHER" id="PTHR13009">
    <property type="entry name" value="HEAT SHOCK PROTEIN 90 HSP90 CO-CHAPERONE AHA-1"/>
    <property type="match status" value="1"/>
</dbReference>
<dbReference type="InterPro" id="IPR036338">
    <property type="entry name" value="Aha1"/>
</dbReference>
<comment type="similarity">
    <text evidence="1">Belongs to the AHA1 family.</text>
</comment>
<dbReference type="GO" id="GO:0051087">
    <property type="term" value="F:protein-folding chaperone binding"/>
    <property type="evidence" value="ECO:0007669"/>
    <property type="project" value="InterPro"/>
</dbReference>